<name>A0A5N5HZ22_9ROSA</name>
<dbReference type="AlphaFoldDB" id="A0A5N5HZ22"/>
<accession>A0A5N5HZ22</accession>
<proteinExistence type="predicted"/>
<comment type="caution">
    <text evidence="2">The sequence shown here is derived from an EMBL/GenBank/DDBJ whole genome shotgun (WGS) entry which is preliminary data.</text>
</comment>
<reference evidence="2 3" key="3">
    <citation type="submission" date="2019-11" db="EMBL/GenBank/DDBJ databases">
        <title>A de novo genome assembly of a pear dwarfing rootstock.</title>
        <authorList>
            <person name="Wang F."/>
            <person name="Wang J."/>
            <person name="Li S."/>
            <person name="Zhang Y."/>
            <person name="Fang M."/>
            <person name="Ma L."/>
            <person name="Zhao Y."/>
            <person name="Jiang S."/>
        </authorList>
    </citation>
    <scope>NUCLEOTIDE SEQUENCE [LARGE SCALE GENOMIC DNA]</scope>
    <source>
        <strain evidence="2">S2</strain>
        <tissue evidence="2">Leaf</tissue>
    </source>
</reference>
<dbReference type="Proteomes" id="UP000327157">
    <property type="component" value="Chromosome 6"/>
</dbReference>
<protein>
    <submittedName>
        <fullName evidence="2">Uncharacterized protein</fullName>
    </submittedName>
</protein>
<sequence>MENSNWDSGWDPGHVWRISGGRWVGLGGGGERLVLPALGWETEMMVGLKDDGRQKKKKGDIANSDRIWR</sequence>
<reference evidence="3" key="2">
    <citation type="submission" date="2019-10" db="EMBL/GenBank/DDBJ databases">
        <title>A de novo genome assembly of a pear dwarfing rootstock.</title>
        <authorList>
            <person name="Wang F."/>
            <person name="Wang J."/>
            <person name="Li S."/>
            <person name="Zhang Y."/>
            <person name="Fang M."/>
            <person name="Ma L."/>
            <person name="Zhao Y."/>
            <person name="Jiang S."/>
        </authorList>
    </citation>
    <scope>NUCLEOTIDE SEQUENCE [LARGE SCALE GENOMIC DNA]</scope>
</reference>
<keyword evidence="3" id="KW-1185">Reference proteome</keyword>
<feature type="region of interest" description="Disordered" evidence="1">
    <location>
        <begin position="49"/>
        <end position="69"/>
    </location>
</feature>
<reference evidence="2 3" key="1">
    <citation type="submission" date="2019-09" db="EMBL/GenBank/DDBJ databases">
        <authorList>
            <person name="Ou C."/>
        </authorList>
    </citation>
    <scope>NUCLEOTIDE SEQUENCE [LARGE SCALE GENOMIC DNA]</scope>
    <source>
        <strain evidence="2">S2</strain>
        <tissue evidence="2">Leaf</tissue>
    </source>
</reference>
<organism evidence="2 3">
    <name type="scientific">Pyrus ussuriensis x Pyrus communis</name>
    <dbReference type="NCBI Taxonomy" id="2448454"/>
    <lineage>
        <taxon>Eukaryota</taxon>
        <taxon>Viridiplantae</taxon>
        <taxon>Streptophyta</taxon>
        <taxon>Embryophyta</taxon>
        <taxon>Tracheophyta</taxon>
        <taxon>Spermatophyta</taxon>
        <taxon>Magnoliopsida</taxon>
        <taxon>eudicotyledons</taxon>
        <taxon>Gunneridae</taxon>
        <taxon>Pentapetalae</taxon>
        <taxon>rosids</taxon>
        <taxon>fabids</taxon>
        <taxon>Rosales</taxon>
        <taxon>Rosaceae</taxon>
        <taxon>Amygdaloideae</taxon>
        <taxon>Maleae</taxon>
        <taxon>Pyrus</taxon>
    </lineage>
</organism>
<evidence type="ECO:0000313" key="2">
    <source>
        <dbReference type="EMBL" id="KAB2632113.1"/>
    </source>
</evidence>
<evidence type="ECO:0000313" key="3">
    <source>
        <dbReference type="Proteomes" id="UP000327157"/>
    </source>
</evidence>
<gene>
    <name evidence="2" type="ORF">D8674_028360</name>
</gene>
<dbReference type="EMBL" id="SMOL01000120">
    <property type="protein sequence ID" value="KAB2632113.1"/>
    <property type="molecule type" value="Genomic_DNA"/>
</dbReference>
<evidence type="ECO:0000256" key="1">
    <source>
        <dbReference type="SAM" id="MobiDB-lite"/>
    </source>
</evidence>